<evidence type="ECO:0000313" key="4">
    <source>
        <dbReference type="EMBL" id="KAJ7974915.1"/>
    </source>
</evidence>
<dbReference type="SUPFAM" id="SSF48403">
    <property type="entry name" value="Ankyrin repeat"/>
    <property type="match status" value="1"/>
</dbReference>
<dbReference type="KEGG" id="qsa:O6P43_004911"/>
<dbReference type="Proteomes" id="UP001163823">
    <property type="component" value="Chromosome 3"/>
</dbReference>
<reference evidence="4" key="1">
    <citation type="journal article" date="2023" name="Science">
        <title>Elucidation of the pathway for biosynthesis of saponin adjuvants from the soapbark tree.</title>
        <authorList>
            <person name="Reed J."/>
            <person name="Orme A."/>
            <person name="El-Demerdash A."/>
            <person name="Owen C."/>
            <person name="Martin L.B.B."/>
            <person name="Misra R.C."/>
            <person name="Kikuchi S."/>
            <person name="Rejzek M."/>
            <person name="Martin A.C."/>
            <person name="Harkess A."/>
            <person name="Leebens-Mack J."/>
            <person name="Louveau T."/>
            <person name="Stephenson M.J."/>
            <person name="Osbourn A."/>
        </authorList>
    </citation>
    <scope>NUCLEOTIDE SEQUENCE</scope>
    <source>
        <strain evidence="4">S10</strain>
    </source>
</reference>
<proteinExistence type="predicted"/>
<comment type="caution">
    <text evidence="4">The sequence shown here is derived from an EMBL/GenBank/DDBJ whole genome shotgun (WGS) entry which is preliminary data.</text>
</comment>
<keyword evidence="2" id="KW-1133">Transmembrane helix</keyword>
<dbReference type="Pfam" id="PF13962">
    <property type="entry name" value="PGG"/>
    <property type="match status" value="1"/>
</dbReference>
<feature type="transmembrane region" description="Helical" evidence="2">
    <location>
        <begin position="606"/>
        <end position="626"/>
    </location>
</feature>
<dbReference type="Gene3D" id="1.25.40.20">
    <property type="entry name" value="Ankyrin repeat-containing domain"/>
    <property type="match status" value="1"/>
</dbReference>
<name>A0AAD7Q4V2_QUISA</name>
<dbReference type="InterPro" id="IPR002110">
    <property type="entry name" value="Ankyrin_rpt"/>
</dbReference>
<dbReference type="GO" id="GO:0005886">
    <property type="term" value="C:plasma membrane"/>
    <property type="evidence" value="ECO:0007669"/>
    <property type="project" value="UniProtKB-SubCell"/>
</dbReference>
<sequence length="652" mass="74127">MSSEVGLRPPSTSPMVREFLQRENYAEWRVWMQNYLLGQDLWDVIIEDQSSRRDGDIDTAEFNKSWKIKNAAALHAIQMSCRLEALPVTMEKDITAKKAWEALYNKYVPMVTRLELEEDKSADIPDTKDYGQYAKFYKAMQLGNWKDAKEFINTHPDALNERIAFTGKTALHATVDFGHFETVKELLDLMSEEAIEIRDNDGYTALASSVAAGTVEMAEWIVKKNKKVVTMATKYNLIPVTLAIRYGHIEMARYLYLVTPLEELVLEKEIHGATLLSQCYYFRVMDMALDLLKRCPGLAIALSNDGSTLVLNLASIPSAFPGGCKLSFWQQWIYDFHPSLLKRLISNIYDFLEERGISEFIIETSKASPDLLWRRDKLSRNLFFSAIRFRQAKVFSLIYGLAWKDEAASSADSSNNNMLHVAGELAPFTELNRISGAALQMQRELQWFKEVERIVPTNMQEALNMDNMTPRDVFTENHKALVKEGEKWMKDTAGSCTVVGTLIVTIMFAAAFTVPGGNEDSGYPVFLNRKLFMLFMISDAISLFSSSTSVLIFLGILTSRYAEEDFFKSLPTKLIIGLSTLFFSIATMMITFCAAMYLTLHGHGQSWIFIPVILLASIPVTLFILLQFPLLVQIFNTTYGPGIFDKEVKRWY</sequence>
<dbReference type="EMBL" id="JARAOO010000003">
    <property type="protein sequence ID" value="KAJ7974915.1"/>
    <property type="molecule type" value="Genomic_DNA"/>
</dbReference>
<evidence type="ECO:0000256" key="1">
    <source>
        <dbReference type="ARBA" id="ARBA00004413"/>
    </source>
</evidence>
<feature type="transmembrane region" description="Helical" evidence="2">
    <location>
        <begin position="574"/>
        <end position="600"/>
    </location>
</feature>
<dbReference type="PANTHER" id="PTHR24177">
    <property type="entry name" value="CASKIN"/>
    <property type="match status" value="1"/>
</dbReference>
<feature type="domain" description="PGG" evidence="3">
    <location>
        <begin position="486"/>
        <end position="598"/>
    </location>
</feature>
<keyword evidence="2" id="KW-0472">Membrane</keyword>
<comment type="subcellular location">
    <subcellularLocation>
        <location evidence="1">Cell membrane</location>
        <topology evidence="1">Peripheral membrane protein</topology>
        <orientation evidence="1">Cytoplasmic side</orientation>
    </subcellularLocation>
</comment>
<evidence type="ECO:0000313" key="5">
    <source>
        <dbReference type="Proteomes" id="UP001163823"/>
    </source>
</evidence>
<evidence type="ECO:0000259" key="3">
    <source>
        <dbReference type="Pfam" id="PF13962"/>
    </source>
</evidence>
<protein>
    <submittedName>
        <fullName evidence="4">Ankyrin repeat family protein</fullName>
    </submittedName>
</protein>
<dbReference type="SMART" id="SM00248">
    <property type="entry name" value="ANK"/>
    <property type="match status" value="3"/>
</dbReference>
<organism evidence="4 5">
    <name type="scientific">Quillaja saponaria</name>
    <name type="common">Soap bark tree</name>
    <dbReference type="NCBI Taxonomy" id="32244"/>
    <lineage>
        <taxon>Eukaryota</taxon>
        <taxon>Viridiplantae</taxon>
        <taxon>Streptophyta</taxon>
        <taxon>Embryophyta</taxon>
        <taxon>Tracheophyta</taxon>
        <taxon>Spermatophyta</taxon>
        <taxon>Magnoliopsida</taxon>
        <taxon>eudicotyledons</taxon>
        <taxon>Gunneridae</taxon>
        <taxon>Pentapetalae</taxon>
        <taxon>rosids</taxon>
        <taxon>fabids</taxon>
        <taxon>Fabales</taxon>
        <taxon>Quillajaceae</taxon>
        <taxon>Quillaja</taxon>
    </lineage>
</organism>
<accession>A0AAD7Q4V2</accession>
<keyword evidence="5" id="KW-1185">Reference proteome</keyword>
<evidence type="ECO:0000256" key="2">
    <source>
        <dbReference type="SAM" id="Phobius"/>
    </source>
</evidence>
<dbReference type="AlphaFoldDB" id="A0AAD7Q4V2"/>
<dbReference type="InterPro" id="IPR026961">
    <property type="entry name" value="PGG_dom"/>
</dbReference>
<feature type="transmembrane region" description="Helical" evidence="2">
    <location>
        <begin position="532"/>
        <end position="554"/>
    </location>
</feature>
<dbReference type="InterPro" id="IPR036770">
    <property type="entry name" value="Ankyrin_rpt-contain_sf"/>
</dbReference>
<dbReference type="Pfam" id="PF12796">
    <property type="entry name" value="Ank_2"/>
    <property type="match status" value="1"/>
</dbReference>
<dbReference type="PANTHER" id="PTHR24177:SF329">
    <property type="entry name" value="ANKYRIN REPEAT PROTEIN"/>
    <property type="match status" value="1"/>
</dbReference>
<keyword evidence="2" id="KW-0812">Transmembrane</keyword>
<feature type="transmembrane region" description="Helical" evidence="2">
    <location>
        <begin position="493"/>
        <end position="512"/>
    </location>
</feature>
<gene>
    <name evidence="4" type="ORF">O6P43_004911</name>
</gene>